<keyword evidence="1" id="KW-0378">Hydrolase</keyword>
<comment type="caution">
    <text evidence="3">The sequence shown here is derived from an EMBL/GenBank/DDBJ whole genome shotgun (WGS) entry which is preliminary data.</text>
</comment>
<keyword evidence="4" id="KW-1185">Reference proteome</keyword>
<evidence type="ECO:0000256" key="1">
    <source>
        <dbReference type="ARBA" id="ARBA00022801"/>
    </source>
</evidence>
<dbReference type="GO" id="GO:0016787">
    <property type="term" value="F:hydrolase activity"/>
    <property type="evidence" value="ECO:0007669"/>
    <property type="project" value="UniProtKB-KW"/>
</dbReference>
<dbReference type="EMBL" id="PVTF01000002">
    <property type="protein sequence ID" value="PRY44999.1"/>
    <property type="molecule type" value="Genomic_DNA"/>
</dbReference>
<dbReference type="PANTHER" id="PTHR48081:SF8">
    <property type="entry name" value="ALPHA_BETA HYDROLASE FOLD-3 DOMAIN-CONTAINING PROTEIN-RELATED"/>
    <property type="match status" value="1"/>
</dbReference>
<dbReference type="InterPro" id="IPR050300">
    <property type="entry name" value="GDXG_lipolytic_enzyme"/>
</dbReference>
<gene>
    <name evidence="3" type="ORF">CLV43_102564</name>
</gene>
<dbReference type="InterPro" id="IPR013094">
    <property type="entry name" value="AB_hydrolase_3"/>
</dbReference>
<reference evidence="3 4" key="1">
    <citation type="submission" date="2018-03" db="EMBL/GenBank/DDBJ databases">
        <title>Genomic Encyclopedia of Archaeal and Bacterial Type Strains, Phase II (KMG-II): from individual species to whole genera.</title>
        <authorList>
            <person name="Goeker M."/>
        </authorList>
    </citation>
    <scope>NUCLEOTIDE SEQUENCE [LARGE SCALE GENOMIC DNA]</scope>
    <source>
        <strain evidence="3 4">DSM 44720</strain>
    </source>
</reference>
<dbReference type="OrthoDB" id="4308422at2"/>
<dbReference type="PANTHER" id="PTHR48081">
    <property type="entry name" value="AB HYDROLASE SUPERFAMILY PROTEIN C4A8.06C"/>
    <property type="match status" value="1"/>
</dbReference>
<sequence>MPIHPAVAGKFPLLEGASSFEQLLVDPAYRDRFAEFNRPAVGGPPPVVPTRADSVPGPHGPVPVRIYSPENAEGDRPCVVWLHGGAFRMGDLDMPEADWVARELVTRAGAVVVGVDYRLANGGVSYPVPLDDVVAAVRWVRDHASDLGVDRVHVGGASAGGNLATGAALRVRDEDDWTPASLVLVYPVLHPELPHPAPSLTARMAEVPPILHFPPHEVRAITANYLGGPVSGADGYAMPGLASLEGLCPTLLLTAEYDDLRGSGEVFVGQLAKAGVDVRYVRVRSMLHGFLNLPSAIGPVGRALDLMAEAVTG</sequence>
<dbReference type="Proteomes" id="UP000239494">
    <property type="component" value="Unassembled WGS sequence"/>
</dbReference>
<dbReference type="InterPro" id="IPR029058">
    <property type="entry name" value="AB_hydrolase_fold"/>
</dbReference>
<evidence type="ECO:0000313" key="4">
    <source>
        <dbReference type="Proteomes" id="UP000239494"/>
    </source>
</evidence>
<accession>A0A2T0TH95</accession>
<organism evidence="3 4">
    <name type="scientific">Umezawaea tangerina</name>
    <dbReference type="NCBI Taxonomy" id="84725"/>
    <lineage>
        <taxon>Bacteria</taxon>
        <taxon>Bacillati</taxon>
        <taxon>Actinomycetota</taxon>
        <taxon>Actinomycetes</taxon>
        <taxon>Pseudonocardiales</taxon>
        <taxon>Pseudonocardiaceae</taxon>
        <taxon>Umezawaea</taxon>
    </lineage>
</organism>
<dbReference type="AlphaFoldDB" id="A0A2T0TH95"/>
<dbReference type="Pfam" id="PF07859">
    <property type="entry name" value="Abhydrolase_3"/>
    <property type="match status" value="1"/>
</dbReference>
<protein>
    <submittedName>
        <fullName evidence="3">Acetyl esterase/lipase</fullName>
    </submittedName>
</protein>
<proteinExistence type="predicted"/>
<dbReference type="RefSeq" id="WP_106186554.1">
    <property type="nucleotide sequence ID" value="NZ_PVTF01000002.1"/>
</dbReference>
<dbReference type="Gene3D" id="3.40.50.1820">
    <property type="entry name" value="alpha/beta hydrolase"/>
    <property type="match status" value="1"/>
</dbReference>
<dbReference type="SUPFAM" id="SSF53474">
    <property type="entry name" value="alpha/beta-Hydrolases"/>
    <property type="match status" value="1"/>
</dbReference>
<evidence type="ECO:0000313" key="3">
    <source>
        <dbReference type="EMBL" id="PRY44999.1"/>
    </source>
</evidence>
<name>A0A2T0TH95_9PSEU</name>
<evidence type="ECO:0000259" key="2">
    <source>
        <dbReference type="Pfam" id="PF07859"/>
    </source>
</evidence>
<feature type="domain" description="Alpha/beta hydrolase fold-3" evidence="2">
    <location>
        <begin position="79"/>
        <end position="291"/>
    </location>
</feature>